<comment type="caution">
    <text evidence="2">The sequence shown here is derived from an EMBL/GenBank/DDBJ whole genome shotgun (WGS) entry which is preliminary data.</text>
</comment>
<keyword evidence="1" id="KW-1133">Transmembrane helix</keyword>
<dbReference type="OrthoDB" id="2548253at2759"/>
<keyword evidence="3" id="KW-1185">Reference proteome</keyword>
<sequence>MTSTDRIEAAYHPFEGGSVPRIRKKQTTSSWLSPARFCLTVCFLLAGCIATGIVYACYNAAATFWQIESAPHLDKHANASLDAGGVDMFDLKAALWAKVLRPNMHWLDTPWELVHDATVLENVAIDTQPVHTVQQVRLPKELVRELATALTVEVEATYAMVPSKGRIDPTLDHHTWHTSRNASVFGVDRPLPPFTSEMIDAPKEVFPRFIANSGTMGRMLLRSADNEILVAESGLNHSQVEALFPGRHIATKSRVTMVRDFPVYDFDAFNKTLLDRSKFLSEQCSGGTSGGPACERTYGRVGHFENLIEFDDAADGKPETATRTGWRYGPFLTTKFGHPGPLDYKHIVGNETEDVVYDWHITWSSVTPGRLGALSTFLKGIAATVAMPHNRTEHELASAQQMNEFWHVVAGHDEPQAVRPVTRLVLEFFGDVTLMAQEILEWHFWATRSVATGIALPMELVTSTYFALQGVSSNVTHVREHGFDAAAALSLVFLALFFIPYFAKLSLYLRLEWQWGGPRGWIPVGVTKRRATHSERNSARADAKFDWKLRIALGIASMLVTRLAPGLPPLIPASRLANPEGDSSLATSSLASSSTLNPLKSQHVMTAFRVVNEASQLHLIYRLGVFASAYRITASLVLLHSLFELVPRFLWTWSTRPAVTYAELVWVSGEVALCWAAWTFPGVSQEEEEEEE</sequence>
<keyword evidence="1" id="KW-0812">Transmembrane</keyword>
<feature type="transmembrane region" description="Helical" evidence="1">
    <location>
        <begin position="31"/>
        <end position="56"/>
    </location>
</feature>
<dbReference type="Proteomes" id="UP000777482">
    <property type="component" value="Unassembled WGS sequence"/>
</dbReference>
<dbReference type="EMBL" id="PUHQ01000008">
    <property type="protein sequence ID" value="KAG0665578.1"/>
    <property type="molecule type" value="Genomic_DNA"/>
</dbReference>
<evidence type="ECO:0000313" key="3">
    <source>
        <dbReference type="Proteomes" id="UP000777482"/>
    </source>
</evidence>
<dbReference type="AlphaFoldDB" id="A0A9P6W5X1"/>
<organism evidence="2 3">
    <name type="scientific">Rhodotorula mucilaginosa</name>
    <name type="common">Yeast</name>
    <name type="synonym">Rhodotorula rubra</name>
    <dbReference type="NCBI Taxonomy" id="5537"/>
    <lineage>
        <taxon>Eukaryota</taxon>
        <taxon>Fungi</taxon>
        <taxon>Dikarya</taxon>
        <taxon>Basidiomycota</taxon>
        <taxon>Pucciniomycotina</taxon>
        <taxon>Microbotryomycetes</taxon>
        <taxon>Sporidiobolales</taxon>
        <taxon>Sporidiobolaceae</taxon>
        <taxon>Rhodotorula</taxon>
    </lineage>
</organism>
<name>A0A9P6W5X1_RHOMI</name>
<gene>
    <name evidence="2" type="ORF">C6P46_006361</name>
</gene>
<proteinExistence type="predicted"/>
<accession>A0A9P6W5X1</accession>
<protein>
    <submittedName>
        <fullName evidence="2">Uncharacterized protein</fullName>
    </submittedName>
</protein>
<keyword evidence="1" id="KW-0472">Membrane</keyword>
<evidence type="ECO:0000256" key="1">
    <source>
        <dbReference type="SAM" id="Phobius"/>
    </source>
</evidence>
<evidence type="ECO:0000313" key="2">
    <source>
        <dbReference type="EMBL" id="KAG0665578.1"/>
    </source>
</evidence>
<reference evidence="2 3" key="1">
    <citation type="submission" date="2020-11" db="EMBL/GenBank/DDBJ databases">
        <title>Kefir isolates.</title>
        <authorList>
            <person name="Marcisauskas S."/>
            <person name="Kim Y."/>
            <person name="Blasche S."/>
        </authorList>
    </citation>
    <scope>NUCLEOTIDE SEQUENCE [LARGE SCALE GENOMIC DNA]</scope>
    <source>
        <strain evidence="2 3">KR</strain>
    </source>
</reference>